<gene>
    <name evidence="1" type="ORF">APZ42_017544</name>
</gene>
<evidence type="ECO:0000313" key="2">
    <source>
        <dbReference type="Proteomes" id="UP000076858"/>
    </source>
</evidence>
<proteinExistence type="predicted"/>
<name>A0A164ZXQ3_9CRUS</name>
<protein>
    <submittedName>
        <fullName evidence="1">Uncharacterized protein</fullName>
    </submittedName>
</protein>
<dbReference type="AlphaFoldDB" id="A0A164ZXQ3"/>
<dbReference type="EMBL" id="LRGB01000687">
    <property type="protein sequence ID" value="KZS16918.1"/>
    <property type="molecule type" value="Genomic_DNA"/>
</dbReference>
<comment type="caution">
    <text evidence="1">The sequence shown here is derived from an EMBL/GenBank/DDBJ whole genome shotgun (WGS) entry which is preliminary data.</text>
</comment>
<keyword evidence="2" id="KW-1185">Reference proteome</keyword>
<sequence>MDSKMILMEQEKVVRVAEEEGIAINPVLKEAKHCDDMEPILWKQKPYVSDIKLSRHSTNPKFHT</sequence>
<organism evidence="1 2">
    <name type="scientific">Daphnia magna</name>
    <dbReference type="NCBI Taxonomy" id="35525"/>
    <lineage>
        <taxon>Eukaryota</taxon>
        <taxon>Metazoa</taxon>
        <taxon>Ecdysozoa</taxon>
        <taxon>Arthropoda</taxon>
        <taxon>Crustacea</taxon>
        <taxon>Branchiopoda</taxon>
        <taxon>Diplostraca</taxon>
        <taxon>Cladocera</taxon>
        <taxon>Anomopoda</taxon>
        <taxon>Daphniidae</taxon>
        <taxon>Daphnia</taxon>
    </lineage>
</organism>
<reference evidence="1 2" key="1">
    <citation type="submission" date="2016-03" db="EMBL/GenBank/DDBJ databases">
        <title>EvidentialGene: Evidence-directed Construction of Genes on Genomes.</title>
        <authorList>
            <person name="Gilbert D.G."/>
            <person name="Choi J.-H."/>
            <person name="Mockaitis K."/>
            <person name="Colbourne J."/>
            <person name="Pfrender M."/>
        </authorList>
    </citation>
    <scope>NUCLEOTIDE SEQUENCE [LARGE SCALE GENOMIC DNA]</scope>
    <source>
        <strain evidence="1 2">Xinb3</strain>
        <tissue evidence="1">Complete organism</tissue>
    </source>
</reference>
<accession>A0A164ZXQ3</accession>
<dbReference type="Proteomes" id="UP000076858">
    <property type="component" value="Unassembled WGS sequence"/>
</dbReference>
<evidence type="ECO:0000313" key="1">
    <source>
        <dbReference type="EMBL" id="KZS16918.1"/>
    </source>
</evidence>